<dbReference type="KEGG" id="agl:PYTT_0715"/>
<dbReference type="STRING" id="1679444.PYTT_0715"/>
<accession>A0A1C7PF38</accession>
<keyword evidence="3" id="KW-1185">Reference proteome</keyword>
<evidence type="ECO:0000256" key="1">
    <source>
        <dbReference type="SAM" id="SignalP"/>
    </source>
</evidence>
<name>A0A1C7PF38_9BACT</name>
<evidence type="ECO:0000313" key="3">
    <source>
        <dbReference type="Proteomes" id="UP000176204"/>
    </source>
</evidence>
<protein>
    <recommendedName>
        <fullName evidence="4">Lipoprotein</fullName>
    </recommendedName>
</protein>
<dbReference type="RefSeq" id="WP_067776848.1">
    <property type="nucleotide sequence ID" value="NZ_LIGX01000032.1"/>
</dbReference>
<organism evidence="2 3">
    <name type="scientific">Akkermansia glycaniphila</name>
    <dbReference type="NCBI Taxonomy" id="1679444"/>
    <lineage>
        <taxon>Bacteria</taxon>
        <taxon>Pseudomonadati</taxon>
        <taxon>Verrucomicrobiota</taxon>
        <taxon>Verrucomicrobiia</taxon>
        <taxon>Verrucomicrobiales</taxon>
        <taxon>Akkermansiaceae</taxon>
        <taxon>Akkermansia</taxon>
    </lineage>
</organism>
<proteinExistence type="predicted"/>
<feature type="signal peptide" evidence="1">
    <location>
        <begin position="1"/>
        <end position="19"/>
    </location>
</feature>
<evidence type="ECO:0008006" key="4">
    <source>
        <dbReference type="Google" id="ProtNLM"/>
    </source>
</evidence>
<dbReference type="PROSITE" id="PS51257">
    <property type="entry name" value="PROKAR_LIPOPROTEIN"/>
    <property type="match status" value="1"/>
</dbReference>
<keyword evidence="1" id="KW-0732">Signal</keyword>
<feature type="chain" id="PRO_5014266595" description="Lipoprotein" evidence="1">
    <location>
        <begin position="20"/>
        <end position="155"/>
    </location>
</feature>
<evidence type="ECO:0000313" key="2">
    <source>
        <dbReference type="EMBL" id="SEH78378.1"/>
    </source>
</evidence>
<sequence length="155" mass="17560">MKRSFAFLVACICGLSACAPTHSELREIADVPLKSTSVPDWESGLLRANATYHLYGAMTGKERVALLGDYYYATWYDASPEQKTRLVFQYQQAATGSQVKELVIDFAPGRERGERHECFRFTGKERAKLGDILAWRLLLEVNGKVVDSEQSYLWE</sequence>
<dbReference type="AlphaFoldDB" id="A0A1C7PF38"/>
<dbReference type="EMBL" id="LT629973">
    <property type="protein sequence ID" value="SEH78378.1"/>
    <property type="molecule type" value="Genomic_DNA"/>
</dbReference>
<dbReference type="Proteomes" id="UP000176204">
    <property type="component" value="Chromosome I"/>
</dbReference>
<dbReference type="OrthoDB" id="190919at2"/>
<reference evidence="3" key="1">
    <citation type="submission" date="2016-09" db="EMBL/GenBank/DDBJ databases">
        <authorList>
            <person name="Koehorst J."/>
        </authorList>
    </citation>
    <scope>NUCLEOTIDE SEQUENCE [LARGE SCALE GENOMIC DNA]</scope>
</reference>
<gene>
    <name evidence="2" type="ORF">PYTT_0715</name>
</gene>